<organism evidence="7 8">
    <name type="scientific">Talaromyces stipitatus (strain ATCC 10500 / CBS 375.48 / QM 6759 / NRRL 1006)</name>
    <name type="common">Penicillium stipitatum</name>
    <dbReference type="NCBI Taxonomy" id="441959"/>
    <lineage>
        <taxon>Eukaryota</taxon>
        <taxon>Fungi</taxon>
        <taxon>Dikarya</taxon>
        <taxon>Ascomycota</taxon>
        <taxon>Pezizomycotina</taxon>
        <taxon>Eurotiomycetes</taxon>
        <taxon>Eurotiomycetidae</taxon>
        <taxon>Eurotiales</taxon>
        <taxon>Trichocomaceae</taxon>
        <taxon>Talaromyces</taxon>
        <taxon>Talaromyces sect. Talaromyces</taxon>
    </lineage>
</organism>
<dbReference type="AlphaFoldDB" id="B8M4C6"/>
<dbReference type="RefSeq" id="XP_002479555.1">
    <property type="nucleotide sequence ID" value="XM_002479510.1"/>
</dbReference>
<dbReference type="VEuPathDB" id="FungiDB:TSTA_024450"/>
<dbReference type="SUPFAM" id="SSF51445">
    <property type="entry name" value="(Trans)glycosidases"/>
    <property type="match status" value="1"/>
</dbReference>
<keyword evidence="4" id="KW-0378">Hydrolase</keyword>
<dbReference type="Gene3D" id="3.20.20.80">
    <property type="entry name" value="Glycosidases"/>
    <property type="match status" value="1"/>
</dbReference>
<dbReference type="Pfam" id="PF01120">
    <property type="entry name" value="Alpha_L_fucos"/>
    <property type="match status" value="1"/>
</dbReference>
<dbReference type="eggNOG" id="KOG3340">
    <property type="taxonomic scope" value="Eukaryota"/>
</dbReference>
<dbReference type="InterPro" id="IPR057739">
    <property type="entry name" value="Glyco_hydro_29_N"/>
</dbReference>
<dbReference type="PANTHER" id="PTHR10030:SF37">
    <property type="entry name" value="ALPHA-L-FUCOSIDASE-RELATED"/>
    <property type="match status" value="1"/>
</dbReference>
<dbReference type="HOGENOM" id="CLU_759053_0_0_1"/>
<protein>
    <recommendedName>
        <fullName evidence="2">alpha-L-fucosidase</fullName>
        <ecNumber evidence="2">3.2.1.51</ecNumber>
    </recommendedName>
</protein>
<evidence type="ECO:0000313" key="8">
    <source>
        <dbReference type="Proteomes" id="UP000001745"/>
    </source>
</evidence>
<reference evidence="8" key="1">
    <citation type="journal article" date="2015" name="Genome Announc.">
        <title>Genome sequence of the AIDS-associated pathogen Penicillium marneffei (ATCC18224) and its near taxonomic relative Talaromyces stipitatus (ATCC10500).</title>
        <authorList>
            <person name="Nierman W.C."/>
            <person name="Fedorova-Abrams N.D."/>
            <person name="Andrianopoulos A."/>
        </authorList>
    </citation>
    <scope>NUCLEOTIDE SEQUENCE [LARGE SCALE GENOMIC DNA]</scope>
    <source>
        <strain evidence="8">ATCC 10500 / CBS 375.48 / QM 6759 / NRRL 1006</strain>
    </source>
</reference>
<dbReference type="InterPro" id="IPR017853">
    <property type="entry name" value="GH"/>
</dbReference>
<dbReference type="EMBL" id="EQ962654">
    <property type="protein sequence ID" value="EED19121.1"/>
    <property type="molecule type" value="Genomic_DNA"/>
</dbReference>
<keyword evidence="8" id="KW-1185">Reference proteome</keyword>
<dbReference type="GO" id="GO:0016139">
    <property type="term" value="P:glycoside catabolic process"/>
    <property type="evidence" value="ECO:0007669"/>
    <property type="project" value="TreeGrafter"/>
</dbReference>
<accession>B8M4C6</accession>
<dbReference type="OMA" id="GENFICD"/>
<evidence type="ECO:0000256" key="2">
    <source>
        <dbReference type="ARBA" id="ARBA00012662"/>
    </source>
</evidence>
<dbReference type="GO" id="GO:0004560">
    <property type="term" value="F:alpha-L-fucosidase activity"/>
    <property type="evidence" value="ECO:0007669"/>
    <property type="project" value="UniProtKB-EC"/>
</dbReference>
<dbReference type="PANTHER" id="PTHR10030">
    <property type="entry name" value="ALPHA-L-FUCOSIDASE"/>
    <property type="match status" value="1"/>
</dbReference>
<evidence type="ECO:0000259" key="6">
    <source>
        <dbReference type="Pfam" id="PF01120"/>
    </source>
</evidence>
<evidence type="ECO:0000313" key="7">
    <source>
        <dbReference type="EMBL" id="EED19121.1"/>
    </source>
</evidence>
<dbReference type="EC" id="3.2.1.51" evidence="2"/>
<keyword evidence="5" id="KW-0326">Glycosidase</keyword>
<dbReference type="InParanoid" id="B8M4C6"/>
<dbReference type="Proteomes" id="UP000001745">
    <property type="component" value="Unassembled WGS sequence"/>
</dbReference>
<feature type="domain" description="Glycoside hydrolase family 29 N-terminal" evidence="6">
    <location>
        <begin position="71"/>
        <end position="191"/>
    </location>
</feature>
<evidence type="ECO:0000256" key="3">
    <source>
        <dbReference type="ARBA" id="ARBA00022729"/>
    </source>
</evidence>
<dbReference type="InterPro" id="IPR000933">
    <property type="entry name" value="Glyco_hydro_29"/>
</dbReference>
<evidence type="ECO:0000256" key="1">
    <source>
        <dbReference type="ARBA" id="ARBA00007951"/>
    </source>
</evidence>
<name>B8M4C6_TALSN</name>
<dbReference type="SMART" id="SM00812">
    <property type="entry name" value="Alpha_L_fucos"/>
    <property type="match status" value="1"/>
</dbReference>
<evidence type="ECO:0000256" key="5">
    <source>
        <dbReference type="ARBA" id="ARBA00023295"/>
    </source>
</evidence>
<dbReference type="OrthoDB" id="6039950at2759"/>
<sequence>MTVTNSNDQNYLTVADTLVVSTSSRSSNYVDLVVPGNLTRLAPGQSAIVQVKVKNKAGVAADTLCTVDIVATYGQAYDSLNNHWNPDWYNNVKSGIFIHWGPYSAPAYGSVAPNEDYAEWYWMRQHQPSYKTQINQYHLEIYGENFICDDFMSNFTGAAWDPKEWMNLIADSGTHYFALVTKHHNGFALFDFLLMLACGLPSIMVQKETSLENHLQKLKNIILEFVVGLRIATSCSILDPCTTAPFQELCKQVFATLAPGFERMTKASYDTRYWSVTPGTGQIRYTTTADAFCIHYMGAPPLLIPISDPVPWLPGDTVTVLGGNKNDTIVPVTKSDDVLNLTLTEDIVQADTYVWSFKLSYTSDR</sequence>
<dbReference type="GO" id="GO:0006004">
    <property type="term" value="P:fucose metabolic process"/>
    <property type="evidence" value="ECO:0007669"/>
    <property type="project" value="TreeGrafter"/>
</dbReference>
<dbReference type="GeneID" id="8097976"/>
<proteinExistence type="inferred from homology"/>
<comment type="similarity">
    <text evidence="1">Belongs to the glycosyl hydrolase 29 family.</text>
</comment>
<dbReference type="PhylomeDB" id="B8M4C6"/>
<evidence type="ECO:0000256" key="4">
    <source>
        <dbReference type="ARBA" id="ARBA00022801"/>
    </source>
</evidence>
<gene>
    <name evidence="7" type="ORF">TSTA_024450</name>
</gene>
<dbReference type="STRING" id="441959.B8M4C6"/>
<keyword evidence="3" id="KW-0732">Signal</keyword>